<evidence type="ECO:0000313" key="2">
    <source>
        <dbReference type="Proteomes" id="UP000637239"/>
    </source>
</evidence>
<evidence type="ECO:0000313" key="1">
    <source>
        <dbReference type="EMBL" id="BCR85927.1"/>
    </source>
</evidence>
<reference evidence="1" key="1">
    <citation type="submission" date="2021-01" db="EMBL/GenBank/DDBJ databases">
        <authorList>
            <consortium name="Aspergillus chevalieri M1 genome sequencing consortium"/>
            <person name="Kazuki M."/>
            <person name="Futagami T."/>
        </authorList>
    </citation>
    <scope>NUCLEOTIDE SEQUENCE</scope>
    <source>
        <strain evidence="1">M1</strain>
    </source>
</reference>
<dbReference type="Proteomes" id="UP000637239">
    <property type="component" value="Chromosome 2"/>
</dbReference>
<keyword evidence="2" id="KW-1185">Reference proteome</keyword>
<dbReference type="GeneID" id="66980286"/>
<dbReference type="EMBL" id="AP024417">
    <property type="protein sequence ID" value="BCR85927.1"/>
    <property type="molecule type" value="Genomic_DNA"/>
</dbReference>
<organism evidence="1 2">
    <name type="scientific">Aspergillus chevalieri</name>
    <name type="common">Eurotium chevalieri</name>
    <dbReference type="NCBI Taxonomy" id="182096"/>
    <lineage>
        <taxon>Eukaryota</taxon>
        <taxon>Fungi</taxon>
        <taxon>Dikarya</taxon>
        <taxon>Ascomycota</taxon>
        <taxon>Pezizomycotina</taxon>
        <taxon>Eurotiomycetes</taxon>
        <taxon>Eurotiomycetidae</taxon>
        <taxon>Eurotiales</taxon>
        <taxon>Aspergillaceae</taxon>
        <taxon>Aspergillus</taxon>
        <taxon>Aspergillus subgen. Aspergillus</taxon>
    </lineage>
</organism>
<sequence>MDSVRAAVRPGKDDMDERYADEILEAYGLKDNLVNSDAMERLRALVTDVCFHRVGYTISKKNPGLPVYVYRFDSQMCKVVASTEETLTTC</sequence>
<dbReference type="RefSeq" id="XP_043134449.1">
    <property type="nucleotide sequence ID" value="XM_043275462.1"/>
</dbReference>
<name>A0A7R7VK57_ASPCH</name>
<protein>
    <submittedName>
        <fullName evidence="1">Uncharacterized protein</fullName>
    </submittedName>
</protein>
<dbReference type="AlphaFoldDB" id="A0A7R7VK57"/>
<accession>A0A7R7VK57</accession>
<reference evidence="1" key="2">
    <citation type="submission" date="2021-02" db="EMBL/GenBank/DDBJ databases">
        <title>Aspergillus chevalieri M1 genome sequence.</title>
        <authorList>
            <person name="Kadooka C."/>
            <person name="Mori K."/>
            <person name="Futagami T."/>
        </authorList>
    </citation>
    <scope>NUCLEOTIDE SEQUENCE</scope>
    <source>
        <strain evidence="1">M1</strain>
    </source>
</reference>
<gene>
    <name evidence="1" type="ORF">ACHE_21385A</name>
</gene>
<proteinExistence type="predicted"/>
<dbReference type="KEGG" id="ache:ACHE_21385A"/>